<reference key="1">
    <citation type="submission" date="2010-11" db="EMBL/GenBank/DDBJ databases">
        <title>The complete genome of Leadbetterella byssophila DSM 17132.</title>
        <authorList>
            <consortium name="US DOE Joint Genome Institute (JGI-PGF)"/>
            <person name="Lucas S."/>
            <person name="Copeland A."/>
            <person name="Lapidus A."/>
            <person name="Glavina del Rio T."/>
            <person name="Dalin E."/>
            <person name="Tice H."/>
            <person name="Bruce D."/>
            <person name="Goodwin L."/>
            <person name="Pitluck S."/>
            <person name="Kyrpides N."/>
            <person name="Mavromatis K."/>
            <person name="Ivanova N."/>
            <person name="Teshima H."/>
            <person name="Brettin T."/>
            <person name="Detter J.C."/>
            <person name="Han C."/>
            <person name="Tapia R."/>
            <person name="Land M."/>
            <person name="Hauser L."/>
            <person name="Markowitz V."/>
            <person name="Cheng J.-F."/>
            <person name="Hugenholtz P."/>
            <person name="Woyke T."/>
            <person name="Wu D."/>
            <person name="Tindall B."/>
            <person name="Pomrenke H.G."/>
            <person name="Brambilla E."/>
            <person name="Klenk H.-P."/>
            <person name="Eisen J.A."/>
        </authorList>
    </citation>
    <scope>NUCLEOTIDE SEQUENCE [LARGE SCALE GENOMIC DNA]</scope>
    <source>
        <strain>DSM 17132</strain>
    </source>
</reference>
<accession>E4RZT2</accession>
<dbReference type="Proteomes" id="UP000007435">
    <property type="component" value="Chromosome"/>
</dbReference>
<evidence type="ECO:0000313" key="1">
    <source>
        <dbReference type="EMBL" id="ADQ19224.1"/>
    </source>
</evidence>
<reference evidence="1 2" key="2">
    <citation type="journal article" date="2011" name="Stand. Genomic Sci.">
        <title>Complete genome sequence of Leadbetterella byssophila type strain (4M15).</title>
        <authorList>
            <person name="Abt B."/>
            <person name="Teshima H."/>
            <person name="Lucas S."/>
            <person name="Lapidus A."/>
            <person name="Del Rio T.G."/>
            <person name="Nolan M."/>
            <person name="Tice H."/>
            <person name="Cheng J.F."/>
            <person name="Pitluck S."/>
            <person name="Liolios K."/>
            <person name="Pagani I."/>
            <person name="Ivanova N."/>
            <person name="Mavromatis K."/>
            <person name="Pati A."/>
            <person name="Tapia R."/>
            <person name="Han C."/>
            <person name="Goodwin L."/>
            <person name="Chen A."/>
            <person name="Palaniappan K."/>
            <person name="Land M."/>
            <person name="Hauser L."/>
            <person name="Chang Y.J."/>
            <person name="Jeffries C.D."/>
            <person name="Rohde M."/>
            <person name="Goker M."/>
            <person name="Tindall B.J."/>
            <person name="Detter J.C."/>
            <person name="Woyke T."/>
            <person name="Bristow J."/>
            <person name="Eisen J.A."/>
            <person name="Markowitz V."/>
            <person name="Hugenholtz P."/>
            <person name="Klenk H.P."/>
            <person name="Kyrpides N.C."/>
        </authorList>
    </citation>
    <scope>NUCLEOTIDE SEQUENCE [LARGE SCALE GENOMIC DNA]</scope>
    <source>
        <strain evidence="2">DSM 17132 / JCM 16389 / KACC 11308 / NBRC 106382 / 4M15</strain>
    </source>
</reference>
<dbReference type="RefSeq" id="WP_013410245.1">
    <property type="nucleotide sequence ID" value="NC_014655.1"/>
</dbReference>
<protein>
    <recommendedName>
        <fullName evidence="3">NADP oxidoreductase coenzyme F420-dependent</fullName>
    </recommendedName>
</protein>
<dbReference type="KEGG" id="lby:Lbys_3576"/>
<dbReference type="HOGENOM" id="CLU_007383_11_1_10"/>
<organism evidence="1 2">
    <name type="scientific">Leadbetterella byssophila (strain DSM 17132 / JCM 16389 / KACC 11308 / NBRC 106382 / 4M15)</name>
    <dbReference type="NCBI Taxonomy" id="649349"/>
    <lineage>
        <taxon>Bacteria</taxon>
        <taxon>Pseudomonadati</taxon>
        <taxon>Bacteroidota</taxon>
        <taxon>Cytophagia</taxon>
        <taxon>Cytophagales</taxon>
        <taxon>Leadbetterellaceae</taxon>
        <taxon>Leadbetterella</taxon>
    </lineage>
</organism>
<dbReference type="OrthoDB" id="751203at2"/>
<proteinExistence type="predicted"/>
<name>E4RZT2_LEAB4</name>
<evidence type="ECO:0008006" key="3">
    <source>
        <dbReference type="Google" id="ProtNLM"/>
    </source>
</evidence>
<dbReference type="STRING" id="649349.Lbys_3576"/>
<sequence length="229" mass="25764">MSLVIIGGGWLGSRVASAWSEKVLISHRSGEFPLDVCTSGYSDLLHRASTILITAPLHRLEGYQNLSRILGDFDGQVIYCSTTGIYPDEPGEYAEDDAEEGMFKEVEEYLLSSFSNTLILRLGGLMGEDRFLAKFYKDKPLPQPGATVNYIHYKDIIGVIQCLLDKSIKKGIYNVVAPLHPTKAEVFYAQTGIKLEGERRERIVLVDRLIRETGYCFQYPDPISFPRNF</sequence>
<evidence type="ECO:0000313" key="2">
    <source>
        <dbReference type="Proteomes" id="UP000007435"/>
    </source>
</evidence>
<dbReference type="SUPFAM" id="SSF51735">
    <property type="entry name" value="NAD(P)-binding Rossmann-fold domains"/>
    <property type="match status" value="1"/>
</dbReference>
<dbReference type="EMBL" id="CP002305">
    <property type="protein sequence ID" value="ADQ19224.1"/>
    <property type="molecule type" value="Genomic_DNA"/>
</dbReference>
<dbReference type="AlphaFoldDB" id="E4RZT2"/>
<gene>
    <name evidence="1" type="ordered locus">Lbys_3576</name>
</gene>
<dbReference type="eggNOG" id="COG0451">
    <property type="taxonomic scope" value="Bacteria"/>
</dbReference>
<keyword evidence="2" id="KW-1185">Reference proteome</keyword>
<dbReference type="Gene3D" id="3.40.50.720">
    <property type="entry name" value="NAD(P)-binding Rossmann-like Domain"/>
    <property type="match status" value="1"/>
</dbReference>
<dbReference type="InterPro" id="IPR036291">
    <property type="entry name" value="NAD(P)-bd_dom_sf"/>
</dbReference>